<keyword evidence="2" id="KW-1185">Reference proteome</keyword>
<name>A0AAE0DKT2_9LECA</name>
<accession>A0AAE0DKT2</accession>
<comment type="caution">
    <text evidence="1">The sequence shown here is derived from an EMBL/GenBank/DDBJ whole genome shotgun (WGS) entry which is preliminary data.</text>
</comment>
<gene>
    <name evidence="1" type="ORF">OEA41_007029</name>
</gene>
<dbReference type="AlphaFoldDB" id="A0AAE0DKT2"/>
<reference evidence="1" key="1">
    <citation type="submission" date="2022-11" db="EMBL/GenBank/DDBJ databases">
        <title>Chromosomal genome sequence assembly and mating type (MAT) locus characterization of the leprose asexual lichenized fungus Lepraria neglecta (Nyl.) Erichsen.</title>
        <authorList>
            <person name="Allen J.L."/>
            <person name="Pfeffer B."/>
        </authorList>
    </citation>
    <scope>NUCLEOTIDE SEQUENCE</scope>
    <source>
        <strain evidence="1">Allen 5258</strain>
    </source>
</reference>
<evidence type="ECO:0000313" key="1">
    <source>
        <dbReference type="EMBL" id="KAK3173697.1"/>
    </source>
</evidence>
<organism evidence="1 2">
    <name type="scientific">Lepraria neglecta</name>
    <dbReference type="NCBI Taxonomy" id="209136"/>
    <lineage>
        <taxon>Eukaryota</taxon>
        <taxon>Fungi</taxon>
        <taxon>Dikarya</taxon>
        <taxon>Ascomycota</taxon>
        <taxon>Pezizomycotina</taxon>
        <taxon>Lecanoromycetes</taxon>
        <taxon>OSLEUM clade</taxon>
        <taxon>Lecanoromycetidae</taxon>
        <taxon>Lecanorales</taxon>
        <taxon>Lecanorineae</taxon>
        <taxon>Stereocaulaceae</taxon>
        <taxon>Lepraria</taxon>
    </lineage>
</organism>
<proteinExistence type="predicted"/>
<dbReference type="EMBL" id="JASNWA010000007">
    <property type="protein sequence ID" value="KAK3173697.1"/>
    <property type="molecule type" value="Genomic_DNA"/>
</dbReference>
<dbReference type="Proteomes" id="UP001276659">
    <property type="component" value="Unassembled WGS sequence"/>
</dbReference>
<protein>
    <submittedName>
        <fullName evidence="1">Uncharacterized protein</fullName>
    </submittedName>
</protein>
<evidence type="ECO:0000313" key="2">
    <source>
        <dbReference type="Proteomes" id="UP001276659"/>
    </source>
</evidence>
<sequence length="128" mass="14410">MTLILHTDLSCQNSPAVGLAHAEVTADEWATVAHALEPRRDYLVKPFELHPGWKQPGNFTPMDHGRSSAQDRTDGIITIKISIAQDVRLHLVREEYTDDQVYADDELNNVGFYLHVQKMGSVVLQEKS</sequence>